<organism evidence="1 2">
    <name type="scientific">Capnocytophaga leadbetteri</name>
    <dbReference type="NCBI Taxonomy" id="327575"/>
    <lineage>
        <taxon>Bacteria</taxon>
        <taxon>Pseudomonadati</taxon>
        <taxon>Bacteroidota</taxon>
        <taxon>Flavobacteriia</taxon>
        <taxon>Flavobacteriales</taxon>
        <taxon>Flavobacteriaceae</taxon>
        <taxon>Capnocytophaga</taxon>
    </lineage>
</organism>
<evidence type="ECO:0000313" key="2">
    <source>
        <dbReference type="Proteomes" id="UP000217276"/>
    </source>
</evidence>
<reference evidence="2" key="1">
    <citation type="submission" date="2017-06" db="EMBL/GenBank/DDBJ databases">
        <title>Capnocytophaga spp. assemblies.</title>
        <authorList>
            <person name="Gulvik C.A."/>
        </authorList>
    </citation>
    <scope>NUCLEOTIDE SEQUENCE [LARGE SCALE GENOMIC DNA]</scope>
    <source>
        <strain evidence="2">H6253</strain>
    </source>
</reference>
<sequence>MSYSSKTISTFTSVEAMGKFINDVNSEEGFTDWNLTEEEFQQLWNSHLFHELNYELDKLIDDYEWEDIIGVEALQKAYEVTEANTISKLPVGQKLLAMLHKAIEYKTGIFFFF</sequence>
<dbReference type="Proteomes" id="UP000217276">
    <property type="component" value="Chromosome"/>
</dbReference>
<dbReference type="InterPro" id="IPR038223">
    <property type="entry name" value="DMP12_sf"/>
</dbReference>
<dbReference type="KEGG" id="clk:CGC53_03140"/>
<accession>A0A250F8E5</accession>
<dbReference type="Gene3D" id="3.40.1760.20">
    <property type="match status" value="1"/>
</dbReference>
<proteinExistence type="predicted"/>
<protein>
    <submittedName>
        <fullName evidence="1">Uncharacterized protein</fullName>
    </submittedName>
</protein>
<keyword evidence="2" id="KW-1185">Reference proteome</keyword>
<dbReference type="RefSeq" id="WP_095913284.1">
    <property type="nucleotide sequence ID" value="NZ_CAUUPF010000004.1"/>
</dbReference>
<evidence type="ECO:0000313" key="1">
    <source>
        <dbReference type="EMBL" id="ATA81414.1"/>
    </source>
</evidence>
<dbReference type="AlphaFoldDB" id="A0A250F8E5"/>
<dbReference type="EMBL" id="CP022384">
    <property type="protein sequence ID" value="ATA81414.1"/>
    <property type="molecule type" value="Genomic_DNA"/>
</dbReference>
<name>A0A250F8E5_9FLAO</name>
<gene>
    <name evidence="1" type="ORF">CGC53_03140</name>
</gene>